<proteinExistence type="predicted"/>
<accession>A0A0W1AK47</accession>
<dbReference type="PANTHER" id="PTHR44240">
    <property type="entry name" value="DNAJ DOMAIN (PROKARYOTIC HEAT SHOCK PROTEIN)-RELATED"/>
    <property type="match status" value="1"/>
</dbReference>
<feature type="transmembrane region" description="Helical" evidence="2">
    <location>
        <begin position="130"/>
        <end position="150"/>
    </location>
</feature>
<evidence type="ECO:0000313" key="4">
    <source>
        <dbReference type="EMBL" id="KTD81654.1"/>
    </source>
</evidence>
<keyword evidence="5" id="KW-1185">Reference proteome</keyword>
<keyword evidence="1" id="KW-0143">Chaperone</keyword>
<dbReference type="CDD" id="cd06257">
    <property type="entry name" value="DnaJ"/>
    <property type="match status" value="1"/>
</dbReference>
<dbReference type="OrthoDB" id="9779889at2"/>
<feature type="transmembrane region" description="Helical" evidence="2">
    <location>
        <begin position="156"/>
        <end position="173"/>
    </location>
</feature>
<dbReference type="Pfam" id="PF00226">
    <property type="entry name" value="DnaJ"/>
    <property type="match status" value="1"/>
</dbReference>
<dbReference type="InterPro" id="IPR036869">
    <property type="entry name" value="J_dom_sf"/>
</dbReference>
<feature type="domain" description="J" evidence="3">
    <location>
        <begin position="22"/>
        <end position="85"/>
    </location>
</feature>
<evidence type="ECO:0000256" key="2">
    <source>
        <dbReference type="SAM" id="Phobius"/>
    </source>
</evidence>
<dbReference type="Gene3D" id="1.10.287.110">
    <property type="entry name" value="DnaJ domain"/>
    <property type="match status" value="1"/>
</dbReference>
<evidence type="ECO:0000256" key="1">
    <source>
        <dbReference type="ARBA" id="ARBA00023186"/>
    </source>
</evidence>
<evidence type="ECO:0000313" key="5">
    <source>
        <dbReference type="Proteomes" id="UP000054662"/>
    </source>
</evidence>
<dbReference type="RefSeq" id="WP_058492268.1">
    <property type="nucleotide sequence ID" value="NZ_UGPA01000001.1"/>
</dbReference>
<evidence type="ECO:0000259" key="3">
    <source>
        <dbReference type="PROSITE" id="PS50076"/>
    </source>
</evidence>
<keyword evidence="2" id="KW-0472">Membrane</keyword>
<dbReference type="PATRIC" id="fig|45076.6.peg.482"/>
<dbReference type="STRING" id="45076.Lwor_0436"/>
<keyword evidence="2" id="KW-0812">Transmembrane</keyword>
<dbReference type="SMART" id="SM00271">
    <property type="entry name" value="DnaJ"/>
    <property type="match status" value="1"/>
</dbReference>
<dbReference type="AlphaFoldDB" id="A0A0W1AK47"/>
<dbReference type="SUPFAM" id="SSF46565">
    <property type="entry name" value="Chaperone J-domain"/>
    <property type="match status" value="1"/>
</dbReference>
<dbReference type="InterPro" id="IPR052276">
    <property type="entry name" value="Diphthamide-biosynth_chaperone"/>
</dbReference>
<gene>
    <name evidence="4" type="ORF">Lwor_0436</name>
</gene>
<organism evidence="4 5">
    <name type="scientific">Legionella worsleiensis</name>
    <dbReference type="NCBI Taxonomy" id="45076"/>
    <lineage>
        <taxon>Bacteria</taxon>
        <taxon>Pseudomonadati</taxon>
        <taxon>Pseudomonadota</taxon>
        <taxon>Gammaproteobacteria</taxon>
        <taxon>Legionellales</taxon>
        <taxon>Legionellaceae</taxon>
        <taxon>Legionella</taxon>
    </lineage>
</organism>
<reference evidence="4 5" key="1">
    <citation type="submission" date="2015-11" db="EMBL/GenBank/DDBJ databases">
        <title>Genomic analysis of 38 Legionella species identifies large and diverse effector repertoires.</title>
        <authorList>
            <person name="Burstein D."/>
            <person name="Amaro F."/>
            <person name="Zusman T."/>
            <person name="Lifshitz Z."/>
            <person name="Cohen O."/>
            <person name="Gilbert J.A."/>
            <person name="Pupko T."/>
            <person name="Shuman H.A."/>
            <person name="Segal G."/>
        </authorList>
    </citation>
    <scope>NUCLEOTIDE SEQUENCE [LARGE SCALE GENOMIC DNA]</scope>
    <source>
        <strain evidence="4 5">ATCC 49508</strain>
    </source>
</reference>
<comment type="caution">
    <text evidence="4">The sequence shown here is derived from an EMBL/GenBank/DDBJ whole genome shotgun (WGS) entry which is preliminary data.</text>
</comment>
<name>A0A0W1AK47_9GAMM</name>
<dbReference type="InterPro" id="IPR001623">
    <property type="entry name" value="DnaJ_domain"/>
</dbReference>
<sequence>MSSNALILRNLGHQKSRLRSSTHYEALQVSETTSFEVIRSAYRQQIKIFHNGVNDDNTVMHYQAVISAYRVLKDPHKRQAYDTRLARERAAQRTIFVSFLSTVKHAHEMLSSIPSIEELIKNYRNPLIPIYVRLGLSVIITIIGLGAEFFYPESMLAAYLCVANILVSCNAVYESVKYARKQNVTRQELTNAMIETINFQIEVDQRVASTIAYHRARTPKLTYKQHEPNTDAVCASTVGEQSFGMEPPSACARP</sequence>
<dbReference type="EMBL" id="LNZC01000003">
    <property type="protein sequence ID" value="KTD81654.1"/>
    <property type="molecule type" value="Genomic_DNA"/>
</dbReference>
<dbReference type="PROSITE" id="PS50076">
    <property type="entry name" value="DNAJ_2"/>
    <property type="match status" value="1"/>
</dbReference>
<dbReference type="Proteomes" id="UP000054662">
    <property type="component" value="Unassembled WGS sequence"/>
</dbReference>
<keyword evidence="2" id="KW-1133">Transmembrane helix</keyword>
<dbReference type="PANTHER" id="PTHR44240:SF10">
    <property type="entry name" value="J DOMAIN-CONTAINING PROTEIN"/>
    <property type="match status" value="1"/>
</dbReference>
<protein>
    <submittedName>
        <fullName evidence="4">Chaperone protein DnaJ</fullName>
    </submittedName>
</protein>